<gene>
    <name evidence="2" type="ORF">LY90DRAFT_20710</name>
</gene>
<organism evidence="2 3">
    <name type="scientific">Neocallimastix californiae</name>
    <dbReference type="NCBI Taxonomy" id="1754190"/>
    <lineage>
        <taxon>Eukaryota</taxon>
        <taxon>Fungi</taxon>
        <taxon>Fungi incertae sedis</taxon>
        <taxon>Chytridiomycota</taxon>
        <taxon>Chytridiomycota incertae sedis</taxon>
        <taxon>Neocallimastigomycetes</taxon>
        <taxon>Neocallimastigales</taxon>
        <taxon>Neocallimastigaceae</taxon>
        <taxon>Neocallimastix</taxon>
    </lineage>
</organism>
<dbReference type="EMBL" id="MCOG01000112">
    <property type="protein sequence ID" value="ORY44999.1"/>
    <property type="molecule type" value="Genomic_DNA"/>
</dbReference>
<dbReference type="Proteomes" id="UP000193920">
    <property type="component" value="Unassembled WGS sequence"/>
</dbReference>
<protein>
    <submittedName>
        <fullName evidence="2">Uncharacterized protein</fullName>
    </submittedName>
</protein>
<keyword evidence="1" id="KW-0472">Membrane</keyword>
<name>A0A1Y2CD75_9FUNG</name>
<keyword evidence="1" id="KW-1133">Transmembrane helix</keyword>
<comment type="caution">
    <text evidence="2">The sequence shown here is derived from an EMBL/GenBank/DDBJ whole genome shotgun (WGS) entry which is preliminary data.</text>
</comment>
<accession>A0A1Y2CD75</accession>
<proteinExistence type="predicted"/>
<keyword evidence="1" id="KW-0812">Transmembrane</keyword>
<feature type="transmembrane region" description="Helical" evidence="1">
    <location>
        <begin position="26"/>
        <end position="46"/>
    </location>
</feature>
<evidence type="ECO:0000313" key="2">
    <source>
        <dbReference type="EMBL" id="ORY44999.1"/>
    </source>
</evidence>
<reference evidence="2 3" key="1">
    <citation type="submission" date="2016-08" db="EMBL/GenBank/DDBJ databases">
        <title>A Parts List for Fungal Cellulosomes Revealed by Comparative Genomics.</title>
        <authorList>
            <consortium name="DOE Joint Genome Institute"/>
            <person name="Haitjema C.H."/>
            <person name="Gilmore S.P."/>
            <person name="Henske J.K."/>
            <person name="Solomon K.V."/>
            <person name="De Groot R."/>
            <person name="Kuo A."/>
            <person name="Mondo S.J."/>
            <person name="Salamov A.A."/>
            <person name="Labutti K."/>
            <person name="Zhao Z."/>
            <person name="Chiniquy J."/>
            <person name="Barry K."/>
            <person name="Brewer H.M."/>
            <person name="Purvine S.O."/>
            <person name="Wright A.T."/>
            <person name="Boxma B."/>
            <person name="Van Alen T."/>
            <person name="Hackstein J.H."/>
            <person name="Baker S.E."/>
            <person name="Grigoriev I.V."/>
            <person name="O'Malley M.A."/>
        </authorList>
    </citation>
    <scope>NUCLEOTIDE SEQUENCE [LARGE SCALE GENOMIC DNA]</scope>
    <source>
        <strain evidence="2 3">G1</strain>
    </source>
</reference>
<evidence type="ECO:0000313" key="3">
    <source>
        <dbReference type="Proteomes" id="UP000193920"/>
    </source>
</evidence>
<sequence length="64" mass="7786">MFTIFHYLLSNKFNRKQLMLKVVYQLFYSVMVAVVVISSLNSSIFLNRTCFLWLRYCCCWAMDW</sequence>
<evidence type="ECO:0000256" key="1">
    <source>
        <dbReference type="SAM" id="Phobius"/>
    </source>
</evidence>
<keyword evidence="3" id="KW-1185">Reference proteome</keyword>
<dbReference type="AlphaFoldDB" id="A0A1Y2CD75"/>